<name>A0ABM8IFI7_9FIRM</name>
<dbReference type="Pfam" id="PF07949">
    <property type="entry name" value="YbbR"/>
    <property type="match status" value="4"/>
</dbReference>
<dbReference type="EMBL" id="AP028127">
    <property type="protein sequence ID" value="BEH89999.1"/>
    <property type="molecule type" value="Genomic_DNA"/>
</dbReference>
<evidence type="ECO:0000313" key="3">
    <source>
        <dbReference type="Proteomes" id="UP001432099"/>
    </source>
</evidence>
<dbReference type="Proteomes" id="UP001432099">
    <property type="component" value="Chromosome"/>
</dbReference>
<feature type="transmembrane region" description="Helical" evidence="1">
    <location>
        <begin position="67"/>
        <end position="86"/>
    </location>
</feature>
<sequence length="456" mass="51577">MKKENMQEQREHEETNQAYGTEKFIHKVIDFSKTLGRVLTNPGMLLSVLRFQKLDHIYESLLRNERLIKLLALVVAIVFAINIRYVPNAKERYSADINNYPLSQYYDQDRMVVDGLPATVDVTLIGDRGKVDIAKAKSNFEVYADLRNLPPGTHKVNLEYSKLSNDLDVKLDPSTIVVTIMSLIETDKPIRADFVNLDQIDEMYVLGDPQVAVDTVKIKGPQIVVDQIASVKAIVDVSDLSKLSDYEAPVYAYDRLGNKLDVEIRPERVMVSTQVTTPSKVIPIKEVITGNPPEGYSIESISIEPSKVKLYGESDVIDVYTELIAQVDLYQLDENNEIIVKLEKPENVHKMDTDTVKVKVKFEETKKKILEDVPIEFKNLDSRYKVKAKSLDDAMVDLTLSGAKTRLDLLSNEDIKVFIDLNGYTPGEYQIPVTIETVDNVIIDPSRAKINIIITE</sequence>
<dbReference type="InterPro" id="IPR012505">
    <property type="entry name" value="YbbR"/>
</dbReference>
<keyword evidence="1" id="KW-0472">Membrane</keyword>
<gene>
    <name evidence="2" type="primary">cdaR</name>
    <name evidence="2" type="ORF">T23_01010</name>
</gene>
<dbReference type="PANTHER" id="PTHR37804:SF1">
    <property type="entry name" value="CDAA REGULATORY PROTEIN CDAR"/>
    <property type="match status" value="1"/>
</dbReference>
<dbReference type="Gene3D" id="2.170.120.30">
    <property type="match status" value="2"/>
</dbReference>
<dbReference type="InterPro" id="IPR053154">
    <property type="entry name" value="c-di-AMP_regulator"/>
</dbReference>
<dbReference type="RefSeq" id="WP_161832861.1">
    <property type="nucleotide sequence ID" value="NZ_AP028127.1"/>
</dbReference>
<accession>A0ABM8IFI7</accession>
<dbReference type="PANTHER" id="PTHR37804">
    <property type="entry name" value="CDAA REGULATORY PROTEIN CDAR"/>
    <property type="match status" value="1"/>
</dbReference>
<keyword evidence="1" id="KW-1133">Transmembrane helix</keyword>
<evidence type="ECO:0000256" key="1">
    <source>
        <dbReference type="SAM" id="Phobius"/>
    </source>
</evidence>
<protein>
    <submittedName>
        <fullName evidence="2">CdaA regulatory protein CdaR</fullName>
    </submittedName>
</protein>
<keyword evidence="1" id="KW-0812">Transmembrane</keyword>
<proteinExistence type="predicted"/>
<keyword evidence="3" id="KW-1185">Reference proteome</keyword>
<organism evidence="2 3">
    <name type="scientific">Turicibacter faecis</name>
    <dbReference type="NCBI Taxonomy" id="2963365"/>
    <lineage>
        <taxon>Bacteria</taxon>
        <taxon>Bacillati</taxon>
        <taxon>Bacillota</taxon>
        <taxon>Erysipelotrichia</taxon>
        <taxon>Erysipelotrichales</taxon>
        <taxon>Turicibacteraceae</taxon>
        <taxon>Turicibacter</taxon>
    </lineage>
</organism>
<evidence type="ECO:0000313" key="2">
    <source>
        <dbReference type="EMBL" id="BEH89999.1"/>
    </source>
</evidence>
<dbReference type="Gene3D" id="2.170.120.40">
    <property type="entry name" value="YbbR-like domain"/>
    <property type="match status" value="2"/>
</dbReference>
<reference evidence="2" key="1">
    <citation type="journal article" date="2024" name="Int. J. Syst. Evol. Microbiol.">
        <title>Turicibacter faecis sp. nov., isolated from faeces of heart failure mouse model.</title>
        <authorList>
            <person name="Imamura Y."/>
            <person name="Motooka D."/>
            <person name="Nakajima Y."/>
            <person name="Ito S."/>
            <person name="Kitakaze M."/>
            <person name="Iida T."/>
            <person name="Nakamura S."/>
        </authorList>
    </citation>
    <scope>NUCLEOTIDE SEQUENCE</scope>
    <source>
        <strain evidence="2">TC023</strain>
    </source>
</reference>